<feature type="domain" description="Peptidase C1A papain C-terminal" evidence="3">
    <location>
        <begin position="68"/>
        <end position="269"/>
    </location>
</feature>
<protein>
    <submittedName>
        <fullName evidence="4">Ervatamin-C, putative</fullName>
    </submittedName>
</protein>
<name>C5KY95_PERM5</name>
<dbReference type="RefSeq" id="XP_002778752.1">
    <property type="nucleotide sequence ID" value="XM_002778706.1"/>
</dbReference>
<dbReference type="AlphaFoldDB" id="C5KY95"/>
<evidence type="ECO:0000256" key="2">
    <source>
        <dbReference type="ARBA" id="ARBA00023145"/>
    </source>
</evidence>
<dbReference type="Gene3D" id="3.90.70.10">
    <property type="entry name" value="Cysteine proteinases"/>
    <property type="match status" value="2"/>
</dbReference>
<dbReference type="InterPro" id="IPR000668">
    <property type="entry name" value="Peptidase_C1A_C"/>
</dbReference>
<dbReference type="Proteomes" id="UP000007800">
    <property type="component" value="Unassembled WGS sequence"/>
</dbReference>
<dbReference type="GO" id="GO:0008234">
    <property type="term" value="F:cysteine-type peptidase activity"/>
    <property type="evidence" value="ECO:0007669"/>
    <property type="project" value="InterPro"/>
</dbReference>
<dbReference type="InParanoid" id="C5KY95"/>
<keyword evidence="5" id="KW-1185">Reference proteome</keyword>
<evidence type="ECO:0000256" key="1">
    <source>
        <dbReference type="ARBA" id="ARBA00008455"/>
    </source>
</evidence>
<accession>C5KY95</accession>
<dbReference type="PANTHER" id="PTHR12411">
    <property type="entry name" value="CYSTEINE PROTEASE FAMILY C1-RELATED"/>
    <property type="match status" value="1"/>
</dbReference>
<dbReference type="SMART" id="SM00645">
    <property type="entry name" value="Pept_C1"/>
    <property type="match status" value="1"/>
</dbReference>
<keyword evidence="2" id="KW-0865">Zymogen</keyword>
<dbReference type="GeneID" id="9038587"/>
<organism evidence="5">
    <name type="scientific">Perkinsus marinus (strain ATCC 50983 / TXsc)</name>
    <dbReference type="NCBI Taxonomy" id="423536"/>
    <lineage>
        <taxon>Eukaryota</taxon>
        <taxon>Sar</taxon>
        <taxon>Alveolata</taxon>
        <taxon>Perkinsozoa</taxon>
        <taxon>Perkinsea</taxon>
        <taxon>Perkinsida</taxon>
        <taxon>Perkinsidae</taxon>
        <taxon>Perkinsus</taxon>
    </lineage>
</organism>
<comment type="similarity">
    <text evidence="1">Belongs to the peptidase C1 family.</text>
</comment>
<dbReference type="SUPFAM" id="SSF54001">
    <property type="entry name" value="Cysteine proteinases"/>
    <property type="match status" value="1"/>
</dbReference>
<dbReference type="EMBL" id="GG677380">
    <property type="protein sequence ID" value="EER10547.1"/>
    <property type="molecule type" value="Genomic_DNA"/>
</dbReference>
<gene>
    <name evidence="4" type="ORF">Pmar_PMAR010696</name>
</gene>
<evidence type="ECO:0000313" key="5">
    <source>
        <dbReference type="Proteomes" id="UP000007800"/>
    </source>
</evidence>
<reference evidence="4 5" key="1">
    <citation type="submission" date="2008-07" db="EMBL/GenBank/DDBJ databases">
        <authorList>
            <person name="El-Sayed N."/>
            <person name="Caler E."/>
            <person name="Inman J."/>
            <person name="Amedeo P."/>
            <person name="Hass B."/>
            <person name="Wortman J."/>
        </authorList>
    </citation>
    <scope>NUCLEOTIDE SEQUENCE [LARGE SCALE GENOMIC DNA]</scope>
    <source>
        <strain evidence="5">ATCC 50983 / TXsc</strain>
    </source>
</reference>
<dbReference type="GO" id="GO:0006508">
    <property type="term" value="P:proteolysis"/>
    <property type="evidence" value="ECO:0007669"/>
    <property type="project" value="InterPro"/>
</dbReference>
<evidence type="ECO:0000313" key="4">
    <source>
        <dbReference type="EMBL" id="EER10547.1"/>
    </source>
</evidence>
<proteinExistence type="inferred from homology"/>
<sequence length="438" mass="49851">MAQAIAGGSDRYGQLENIDQAFHDFMTRYNKKYETDEQYQVAKAAFARNVREIEELRANDSQDLIMDLPPSIDWEAAGALAPVRNQKACGACYAINAAIVMESRFKIQTKITKVVPFSVQQIVDCSGPNENNLSYPYKAKAGRCKTSITNDPKEQCLKSGDIASIPIVPAANEALMMQAVATGPVTVRLWEHARLEAKNVFVQLRSQELWSRSRKSYGNYRGLQHFLEGEFGEFKISKYWKILNTWGESWGLRGFAYIERTGNEPVTIWFYTGQSLDGLTQEGELGYNVVYRGMASEPPQRHTLLLRTSRLEDLLEQEDPSKDFIRDLRVCEIAKLFALRGCWGEIDDNEKYEELRAALGTSLIFGSPRYIDSITLEGKVVEGTEVWVDAARCNRRYARQVPVIQLRERVKKLKIDSDVLEGLLMRLEFHKKRGRPPV</sequence>
<dbReference type="Pfam" id="PF00112">
    <property type="entry name" value="Peptidase_C1"/>
    <property type="match status" value="2"/>
</dbReference>
<dbReference type="Pfam" id="PF08246">
    <property type="entry name" value="Inhibitor_I29"/>
    <property type="match status" value="1"/>
</dbReference>
<dbReference type="InterPro" id="IPR013128">
    <property type="entry name" value="Peptidase_C1A"/>
</dbReference>
<dbReference type="InterPro" id="IPR013201">
    <property type="entry name" value="Prot_inhib_I29"/>
</dbReference>
<dbReference type="OrthoDB" id="437655at2759"/>
<evidence type="ECO:0000259" key="3">
    <source>
        <dbReference type="SMART" id="SM00645"/>
    </source>
</evidence>
<dbReference type="InterPro" id="IPR038765">
    <property type="entry name" value="Papain-like_cys_pep_sf"/>
</dbReference>